<dbReference type="Gene3D" id="3.40.50.1000">
    <property type="entry name" value="HAD superfamily/HAD-like"/>
    <property type="match status" value="1"/>
</dbReference>
<dbReference type="Gene3D" id="1.10.150.240">
    <property type="entry name" value="Putative phosphatase, domain 2"/>
    <property type="match status" value="1"/>
</dbReference>
<dbReference type="SFLD" id="SFLDS00003">
    <property type="entry name" value="Haloacid_Dehalogenase"/>
    <property type="match status" value="1"/>
</dbReference>
<gene>
    <name evidence="1" type="ORF">ABID27_000277</name>
</gene>
<dbReference type="Proteomes" id="UP001549055">
    <property type="component" value="Unassembled WGS sequence"/>
</dbReference>
<dbReference type="InterPro" id="IPR023214">
    <property type="entry name" value="HAD_sf"/>
</dbReference>
<dbReference type="InterPro" id="IPR036412">
    <property type="entry name" value="HAD-like_sf"/>
</dbReference>
<dbReference type="PANTHER" id="PTHR43434:SF25">
    <property type="entry name" value="PHOSPHOGLYCOLATE PHOSPHATASE"/>
    <property type="match status" value="1"/>
</dbReference>
<dbReference type="PANTHER" id="PTHR43434">
    <property type="entry name" value="PHOSPHOGLYCOLATE PHOSPHATASE"/>
    <property type="match status" value="1"/>
</dbReference>
<protein>
    <submittedName>
        <fullName evidence="1">Phosphoglycolate phosphatase-like HAD superfamily hydrolase</fullName>
    </submittedName>
</protein>
<sequence>MTVTFVWDLDGTLIDSYPAIMRSLEVTYAHYGWEFDGEKLQDYILEFSVGQLLGEMAQEHQLDAREVKTLYSADLKKRDRELQLFPEAQTVLDWTRSKGVANHIYTHKGDNTQHVLKMLGIESYFTEVLHSQSGFARKPAPEAMDYLVEKYDLDRQQTYYIGDRKLDMEFALNSGVRSISLTQSDSPDNFFIHSLYEVPPKISISNL</sequence>
<keyword evidence="2" id="KW-1185">Reference proteome</keyword>
<accession>A0ABV2JIC4</accession>
<evidence type="ECO:0000313" key="1">
    <source>
        <dbReference type="EMBL" id="MET3643660.1"/>
    </source>
</evidence>
<dbReference type="InterPro" id="IPR041492">
    <property type="entry name" value="HAD_2"/>
</dbReference>
<proteinExistence type="predicted"/>
<evidence type="ECO:0000313" key="2">
    <source>
        <dbReference type="Proteomes" id="UP001549055"/>
    </source>
</evidence>
<dbReference type="Pfam" id="PF13419">
    <property type="entry name" value="HAD_2"/>
    <property type="match status" value="1"/>
</dbReference>
<dbReference type="SUPFAM" id="SSF56784">
    <property type="entry name" value="HAD-like"/>
    <property type="match status" value="1"/>
</dbReference>
<dbReference type="RefSeq" id="WP_354279713.1">
    <property type="nucleotide sequence ID" value="NZ_JBEPMK010000001.1"/>
</dbReference>
<dbReference type="EMBL" id="JBEPMK010000001">
    <property type="protein sequence ID" value="MET3643660.1"/>
    <property type="molecule type" value="Genomic_DNA"/>
</dbReference>
<dbReference type="InterPro" id="IPR023198">
    <property type="entry name" value="PGP-like_dom2"/>
</dbReference>
<name>A0ABV2JIC4_9STRE</name>
<dbReference type="InterPro" id="IPR050155">
    <property type="entry name" value="HAD-like_hydrolase_sf"/>
</dbReference>
<dbReference type="SFLD" id="SFLDG01129">
    <property type="entry name" value="C1.5:_HAD__Beta-PGM__Phosphata"/>
    <property type="match status" value="1"/>
</dbReference>
<reference evidence="1 2" key="1">
    <citation type="submission" date="2024-06" db="EMBL/GenBank/DDBJ databases">
        <title>Genomic Encyclopedia of Type Strains, Phase IV (KMG-IV): sequencing the most valuable type-strain genomes for metagenomic binning, comparative biology and taxonomic classification.</title>
        <authorList>
            <person name="Goeker M."/>
        </authorList>
    </citation>
    <scope>NUCLEOTIDE SEQUENCE [LARGE SCALE GENOMIC DNA]</scope>
    <source>
        <strain evidence="1 2">DSM 15349</strain>
    </source>
</reference>
<organism evidence="1 2">
    <name type="scientific">Streptococcus gallinaceus</name>
    <dbReference type="NCBI Taxonomy" id="165758"/>
    <lineage>
        <taxon>Bacteria</taxon>
        <taxon>Bacillati</taxon>
        <taxon>Bacillota</taxon>
        <taxon>Bacilli</taxon>
        <taxon>Lactobacillales</taxon>
        <taxon>Streptococcaceae</taxon>
        <taxon>Streptococcus</taxon>
    </lineage>
</organism>
<comment type="caution">
    <text evidence="1">The sequence shown here is derived from an EMBL/GenBank/DDBJ whole genome shotgun (WGS) entry which is preliminary data.</text>
</comment>